<feature type="transmembrane region" description="Helical" evidence="1">
    <location>
        <begin position="170"/>
        <end position="188"/>
    </location>
</feature>
<feature type="transmembrane region" description="Helical" evidence="1">
    <location>
        <begin position="131"/>
        <end position="158"/>
    </location>
</feature>
<feature type="transmembrane region" description="Helical" evidence="1">
    <location>
        <begin position="268"/>
        <end position="290"/>
    </location>
</feature>
<keyword evidence="1" id="KW-0472">Membrane</keyword>
<feature type="transmembrane region" description="Helical" evidence="1">
    <location>
        <begin position="448"/>
        <end position="468"/>
    </location>
</feature>
<feature type="transmembrane region" description="Helical" evidence="1">
    <location>
        <begin position="342"/>
        <end position="368"/>
    </location>
</feature>
<keyword evidence="1" id="KW-1133">Transmembrane helix</keyword>
<evidence type="ECO:0000313" key="2">
    <source>
        <dbReference type="EMBL" id="VDB96917.1"/>
    </source>
</evidence>
<organism evidence="2 3">
    <name type="scientific">Oenococcus oeni</name>
    <name type="common">Leuconostoc oenos</name>
    <dbReference type="NCBI Taxonomy" id="1247"/>
    <lineage>
        <taxon>Bacteria</taxon>
        <taxon>Bacillati</taxon>
        <taxon>Bacillota</taxon>
        <taxon>Bacilli</taxon>
        <taxon>Lactobacillales</taxon>
        <taxon>Lactobacillaceae</taxon>
        <taxon>Oenococcus</taxon>
    </lineage>
</organism>
<feature type="transmembrane region" description="Helical" evidence="1">
    <location>
        <begin position="208"/>
        <end position="229"/>
    </location>
</feature>
<feature type="transmembrane region" description="Helical" evidence="1">
    <location>
        <begin position="409"/>
        <end position="428"/>
    </location>
</feature>
<name>A0AAQ2UQS4_OENOE</name>
<protein>
    <submittedName>
        <fullName evidence="2">Uncharacterized protein</fullName>
    </submittedName>
</protein>
<feature type="transmembrane region" description="Helical" evidence="1">
    <location>
        <begin position="302"/>
        <end position="321"/>
    </location>
</feature>
<feature type="transmembrane region" description="Helical" evidence="1">
    <location>
        <begin position="105"/>
        <end position="125"/>
    </location>
</feature>
<feature type="transmembrane region" description="Helical" evidence="1">
    <location>
        <begin position="50"/>
        <end position="69"/>
    </location>
</feature>
<feature type="transmembrane region" description="Helical" evidence="1">
    <location>
        <begin position="374"/>
        <end position="397"/>
    </location>
</feature>
<sequence>MKKIIYFELLAFIREKFYEKKIAKMISIVLFTYLLLGYAISIFANSFIENHYDSICLILLFFGLIGFGSSDKDLTKFLKNISCRFKGIPIKYQQIIFIKSVKYEVFTFISFITLLTIISFPLLLTKINMRIILSIIAAWVLFLITNKSSQVLSFVFYTKWIKLIKNIGEIISETIIIFYFLNIFRVKISININRIFNWKLFKISNLELLIYSVAGILLYLLLYKTLVIVSIRYNTKNDEVFLKKGINPSNIFYKKFLREMINSGEFHFVSNLLIFPLAWLMIKLLLLLSIISMESLNLQSTFIILTLSQAILFANFIFLNLSSDRKIIKGIIQTGYDLRKYLLRKAFVSILLSIANILISVVTMLSLSLIDLKIAAYCAFLLFINGISLALTVQIFSNISIRYKGQERFENSMAFPVTISVLFIQVTIEEMTILMNTILKVSINTVVVIMSIYIIFTLFINILLFILLRRNFYGEYRFFIR</sequence>
<keyword evidence="1" id="KW-0812">Transmembrane</keyword>
<accession>A0AAQ2UQS4</accession>
<gene>
    <name evidence="2" type="ORF">OENI_0034</name>
</gene>
<proteinExistence type="predicted"/>
<dbReference type="AlphaFoldDB" id="A0AAQ2UQS4"/>
<dbReference type="EMBL" id="LR031358">
    <property type="protein sequence ID" value="VDB96917.1"/>
    <property type="molecule type" value="Genomic_DNA"/>
</dbReference>
<reference evidence="2 3" key="1">
    <citation type="submission" date="2018-08" db="EMBL/GenBank/DDBJ databases">
        <authorList>
            <person name="Lorentzen P. G. S. M."/>
        </authorList>
    </citation>
    <scope>NUCLEOTIDE SEQUENCE [LARGE SCALE GENOMIC DNA]</scope>
    <source>
        <strain evidence="2 3">CRBO_1381</strain>
    </source>
</reference>
<evidence type="ECO:0000256" key="1">
    <source>
        <dbReference type="SAM" id="Phobius"/>
    </source>
</evidence>
<evidence type="ECO:0000313" key="3">
    <source>
        <dbReference type="Proteomes" id="UP000294726"/>
    </source>
</evidence>
<feature type="transmembrane region" description="Helical" evidence="1">
    <location>
        <begin position="21"/>
        <end position="44"/>
    </location>
</feature>
<dbReference type="Proteomes" id="UP000294726">
    <property type="component" value="Chromosome"/>
</dbReference>